<dbReference type="InterPro" id="IPR028945">
    <property type="entry name" value="Get1"/>
</dbReference>
<feature type="signal peptide" evidence="10">
    <location>
        <begin position="1"/>
        <end position="19"/>
    </location>
</feature>
<dbReference type="InterPro" id="IPR027538">
    <property type="entry name" value="Get1_fungi"/>
</dbReference>
<dbReference type="GO" id="GO:0005789">
    <property type="term" value="C:endoplasmic reticulum membrane"/>
    <property type="evidence" value="ECO:0007669"/>
    <property type="project" value="UniProtKB-SubCell"/>
</dbReference>
<evidence type="ECO:0000256" key="9">
    <source>
        <dbReference type="HAMAP-Rule" id="MF_03113"/>
    </source>
</evidence>
<evidence type="ECO:0000256" key="10">
    <source>
        <dbReference type="SAM" id="SignalP"/>
    </source>
</evidence>
<dbReference type="OMA" id="AQDNYAR"/>
<dbReference type="Pfam" id="PF04420">
    <property type="entry name" value="CHD5"/>
    <property type="match status" value="1"/>
</dbReference>
<dbReference type="SMR" id="A0A0W0CD97"/>
<dbReference type="GO" id="GO:0006890">
    <property type="term" value="P:retrograde vesicle-mediated transport, Golgi to endoplasmic reticulum"/>
    <property type="evidence" value="ECO:0007669"/>
    <property type="project" value="EnsemblFungi"/>
</dbReference>
<comment type="subunit">
    <text evidence="9">Component of the Golgi to ER traffic (GET) complex, which is composed of GET1, GET2 and GET3. Within the complex, GET1 and GET2 form a heterotetramer which is stabilized by phosphatidylinositol binding and which binds to the GET3 homodimer.</text>
</comment>
<keyword evidence="9" id="KW-0333">Golgi apparatus</keyword>
<evidence type="ECO:0000256" key="1">
    <source>
        <dbReference type="ARBA" id="ARBA00010799"/>
    </source>
</evidence>
<sequence>MSWVVAIAVVFVVVLKVLEYSTSYHDLVLQSLFFKNSPISVKFETLVKERRSIQEENKSISAQDNYAKWTKNNRKLDKLDKEITELGAQLKAHNEQIKGHLKKVKLLLLTVPFLCFKLWKGKHIVYNLPHHQMFPQLVAGVWSQGWLYLAILPLQLAKSIVTGSSFAIETASFPHMGVSLGIWLWALNSVISNIEFMTMQLWAKPVSKPSKKLEIVTDEIKVD</sequence>
<keyword evidence="5 9" id="KW-0931">ER-Golgi transport</keyword>
<keyword evidence="8 9" id="KW-0472">Membrane</keyword>
<dbReference type="GO" id="GO:0043495">
    <property type="term" value="F:protein-membrane adaptor activity"/>
    <property type="evidence" value="ECO:0007669"/>
    <property type="project" value="EnsemblFungi"/>
</dbReference>
<dbReference type="Proteomes" id="UP000054886">
    <property type="component" value="Unassembled WGS sequence"/>
</dbReference>
<keyword evidence="6 9" id="KW-1133">Transmembrane helix</keyword>
<dbReference type="PhylomeDB" id="A0A0W0CD97"/>
<dbReference type="AlphaFoldDB" id="A0A0W0CD97"/>
<dbReference type="GO" id="GO:0000139">
    <property type="term" value="C:Golgi membrane"/>
    <property type="evidence" value="ECO:0007669"/>
    <property type="project" value="UniProtKB-SubCell"/>
</dbReference>
<evidence type="ECO:0000256" key="4">
    <source>
        <dbReference type="ARBA" id="ARBA00022824"/>
    </source>
</evidence>
<evidence type="ECO:0000313" key="12">
    <source>
        <dbReference type="Proteomes" id="UP000054886"/>
    </source>
</evidence>
<evidence type="ECO:0000256" key="3">
    <source>
        <dbReference type="ARBA" id="ARBA00022692"/>
    </source>
</evidence>
<evidence type="ECO:0000313" key="11">
    <source>
        <dbReference type="EMBL" id="KTB11881.1"/>
    </source>
</evidence>
<comment type="subcellular location">
    <subcellularLocation>
        <location evidence="9">Endoplasmic reticulum membrane</location>
        <topology evidence="9">Multi-pass membrane protein</topology>
    </subcellularLocation>
    <subcellularLocation>
        <location evidence="9">Golgi apparatus membrane</location>
        <topology evidence="9">Multi-pass membrane protein</topology>
    </subcellularLocation>
</comment>
<evidence type="ECO:0000256" key="5">
    <source>
        <dbReference type="ARBA" id="ARBA00022892"/>
    </source>
</evidence>
<dbReference type="InterPro" id="IPR029012">
    <property type="entry name" value="Helix_hairpin_bin_sf"/>
</dbReference>
<dbReference type="Gene3D" id="1.10.287.660">
    <property type="entry name" value="Helix hairpin bin"/>
    <property type="match status" value="1"/>
</dbReference>
<comment type="similarity">
    <text evidence="1 9">Belongs to the WRB/GET1 family.</text>
</comment>
<dbReference type="GO" id="GO:0008320">
    <property type="term" value="F:protein transmembrane transporter activity"/>
    <property type="evidence" value="ECO:0007669"/>
    <property type="project" value="EnsemblFungi"/>
</dbReference>
<dbReference type="GO" id="GO:0097051">
    <property type="term" value="P:establishment of protein localization to endoplasmic reticulum membrane"/>
    <property type="evidence" value="ECO:0007669"/>
    <property type="project" value="EnsemblFungi"/>
</dbReference>
<dbReference type="VEuPathDB" id="FungiDB:GVI51_A00121"/>
<dbReference type="GO" id="GO:0000423">
    <property type="term" value="P:mitophagy"/>
    <property type="evidence" value="ECO:0007669"/>
    <property type="project" value="EnsemblFungi"/>
</dbReference>
<dbReference type="VEuPathDB" id="FungiDB:GWK60_A00143"/>
<dbReference type="VEuPathDB" id="FungiDB:CAGL0A00253g"/>
<accession>A0A0W0CD97</accession>
<feature type="topological domain" description="Lumenal" evidence="9">
    <location>
        <position position="1"/>
    </location>
</feature>
<comment type="caution">
    <text evidence="9">Lacks conserved residue(s) required for the propagation of feature annotation.</text>
</comment>
<feature type="chain" id="PRO_5035271805" description="Golgi to ER traffic protein 1" evidence="10">
    <location>
        <begin position="20"/>
        <end position="223"/>
    </location>
</feature>
<evidence type="ECO:0000256" key="8">
    <source>
        <dbReference type="ARBA" id="ARBA00023136"/>
    </source>
</evidence>
<dbReference type="GO" id="GO:0071816">
    <property type="term" value="P:tail-anchored membrane protein insertion into ER membrane"/>
    <property type="evidence" value="ECO:0007669"/>
    <property type="project" value="EnsemblFungi"/>
</dbReference>
<evidence type="ECO:0000256" key="2">
    <source>
        <dbReference type="ARBA" id="ARBA00022448"/>
    </source>
</evidence>
<dbReference type="PANTHER" id="PTHR42650:SF1">
    <property type="entry name" value="GUIDED ENTRY OF TAIL-ANCHORED PROTEINS FACTOR 1"/>
    <property type="match status" value="1"/>
</dbReference>
<protein>
    <recommendedName>
        <fullName evidence="9">Golgi to ER traffic protein 1</fullName>
    </recommendedName>
    <alternativeName>
        <fullName evidence="9">Guided entry of tail-anchored proteins 1</fullName>
    </alternativeName>
</protein>
<dbReference type="HAMAP" id="MF_03113">
    <property type="entry name" value="Get1"/>
    <property type="match status" value="1"/>
</dbReference>
<proteinExistence type="inferred from homology"/>
<dbReference type="VEuPathDB" id="FungiDB:B1J91_A00253g"/>
<dbReference type="VEuPathDB" id="FungiDB:GW608_A00143"/>
<keyword evidence="7" id="KW-0175">Coiled coil</keyword>
<keyword evidence="4 9" id="KW-0256">Endoplasmic reticulum</keyword>
<dbReference type="GO" id="GO:0043529">
    <property type="term" value="C:GET complex"/>
    <property type="evidence" value="ECO:0007669"/>
    <property type="project" value="UniProtKB-UniRule"/>
</dbReference>
<feature type="topological domain" description="Cytoplasmic" evidence="9">
    <location>
        <begin position="195"/>
        <end position="223"/>
    </location>
</feature>
<name>A0A0W0CD97_CANGB</name>
<comment type="function">
    <text evidence="9">Required for the post-translational delivery of tail-anchored (TA) proteins to the endoplasmic reticulum. Together with GET2, acts as a membrane receptor for soluble GET3, which recognizes and selectively binds the transmembrane domain of TA proteins in the cytosol. The GET complex cooperates with the HDEL receptor ERD2 to mediate the ATP-dependent retrieval of resident ER proteins that contain a C-terminal H-D-E-L retention signal from the Golgi to the ER.</text>
</comment>
<keyword evidence="3 9" id="KW-0812">Transmembrane</keyword>
<organism evidence="11 12">
    <name type="scientific">Candida glabrata</name>
    <name type="common">Yeast</name>
    <name type="synonym">Torulopsis glabrata</name>
    <dbReference type="NCBI Taxonomy" id="5478"/>
    <lineage>
        <taxon>Eukaryota</taxon>
        <taxon>Fungi</taxon>
        <taxon>Dikarya</taxon>
        <taxon>Ascomycota</taxon>
        <taxon>Saccharomycotina</taxon>
        <taxon>Saccharomycetes</taxon>
        <taxon>Saccharomycetales</taxon>
        <taxon>Saccharomycetaceae</taxon>
        <taxon>Nakaseomyces</taxon>
    </lineage>
</organism>
<keyword evidence="2 9" id="KW-0813">Transport</keyword>
<evidence type="ECO:0000256" key="6">
    <source>
        <dbReference type="ARBA" id="ARBA00022989"/>
    </source>
</evidence>
<dbReference type="EMBL" id="LLZZ01000026">
    <property type="protein sequence ID" value="KTB11881.1"/>
    <property type="molecule type" value="Genomic_DNA"/>
</dbReference>
<dbReference type="PANTHER" id="PTHR42650">
    <property type="entry name" value="TAIL-ANCHORED PROTEIN INSERTION RECEPTOR WRB"/>
    <property type="match status" value="1"/>
</dbReference>
<reference evidence="11 12" key="1">
    <citation type="submission" date="2015-10" db="EMBL/GenBank/DDBJ databases">
        <title>Draft genomes sequences of Candida glabrata isolates 1A, 1B, 2A, 2B, 3A and 3B.</title>
        <authorList>
            <person name="Haavelsrud O.E."/>
            <person name="Gaustad P."/>
        </authorList>
    </citation>
    <scope>NUCLEOTIDE SEQUENCE [LARGE SCALE GENOMIC DNA]</scope>
    <source>
        <strain evidence="11">910700640</strain>
    </source>
</reference>
<gene>
    <name evidence="9" type="primary">GET1</name>
    <name evidence="11" type="ORF">AO440_000008</name>
</gene>
<keyword evidence="10" id="KW-0732">Signal</keyword>
<comment type="caution">
    <text evidence="11">The sequence shown here is derived from an EMBL/GenBank/DDBJ whole genome shotgun (WGS) entry which is preliminary data.</text>
</comment>
<dbReference type="GO" id="GO:0032977">
    <property type="term" value="F:membrane insertase activity"/>
    <property type="evidence" value="ECO:0007669"/>
    <property type="project" value="EnsemblFungi"/>
</dbReference>
<evidence type="ECO:0000256" key="7">
    <source>
        <dbReference type="ARBA" id="ARBA00023054"/>
    </source>
</evidence>